<name>A0A8J2YW73_9PROT</name>
<keyword evidence="5 6" id="KW-0472">Membrane</keyword>
<feature type="transmembrane region" description="Helical" evidence="6">
    <location>
        <begin position="75"/>
        <end position="99"/>
    </location>
</feature>
<gene>
    <name evidence="8" type="ORF">GCM10011611_32320</name>
</gene>
<accession>A0A8J2YW73</accession>
<evidence type="ECO:0000313" key="9">
    <source>
        <dbReference type="Proteomes" id="UP000646365"/>
    </source>
</evidence>
<dbReference type="EMBL" id="BMJQ01000008">
    <property type="protein sequence ID" value="GGF23745.1"/>
    <property type="molecule type" value="Genomic_DNA"/>
</dbReference>
<dbReference type="PANTHER" id="PTHR12677">
    <property type="entry name" value="GOLGI APPARATUS MEMBRANE PROTEIN TVP38-RELATED"/>
    <property type="match status" value="1"/>
</dbReference>
<evidence type="ECO:0000256" key="5">
    <source>
        <dbReference type="ARBA" id="ARBA00023136"/>
    </source>
</evidence>
<dbReference type="RefSeq" id="WP_189047573.1">
    <property type="nucleotide sequence ID" value="NZ_BMJQ01000008.1"/>
</dbReference>
<evidence type="ECO:0000256" key="1">
    <source>
        <dbReference type="ARBA" id="ARBA00004651"/>
    </source>
</evidence>
<keyword evidence="2 6" id="KW-1003">Cell membrane</keyword>
<keyword evidence="3 6" id="KW-0812">Transmembrane</keyword>
<evidence type="ECO:0000256" key="2">
    <source>
        <dbReference type="ARBA" id="ARBA00022475"/>
    </source>
</evidence>
<dbReference type="InterPro" id="IPR032816">
    <property type="entry name" value="VTT_dom"/>
</dbReference>
<comment type="similarity">
    <text evidence="6">Belongs to the TVP38/TMEM64 family.</text>
</comment>
<keyword evidence="9" id="KW-1185">Reference proteome</keyword>
<feature type="domain" description="VTT" evidence="7">
    <location>
        <begin position="62"/>
        <end position="177"/>
    </location>
</feature>
<dbReference type="PANTHER" id="PTHR12677:SF59">
    <property type="entry name" value="GOLGI APPARATUS MEMBRANE PROTEIN TVP38-RELATED"/>
    <property type="match status" value="1"/>
</dbReference>
<sequence length="218" mass="23221">MPKLGSTLLRIALVALIVVAFALVWRERGEFQPAHLKELIAGNPYAPLIFIAIHIAASLLFVPRTPLSIAAGLMFGLWYGTLWAVLGAMAGSLAGFALARYVNAGWIRPDRLPKLGELLARVERGGWRAVALIRLVPIMPHTPVNYAFGLSRISLGNYLAGSLVGQLPITVFCVDVGSAGGQVLTGSLNWIEPTLVGVGALALSLVLPKLAASRRDQP</sequence>
<dbReference type="AlphaFoldDB" id="A0A8J2YW73"/>
<dbReference type="GO" id="GO:0005886">
    <property type="term" value="C:plasma membrane"/>
    <property type="evidence" value="ECO:0007669"/>
    <property type="project" value="UniProtKB-SubCell"/>
</dbReference>
<feature type="transmembrane region" description="Helical" evidence="6">
    <location>
        <begin position="7"/>
        <end position="25"/>
    </location>
</feature>
<feature type="transmembrane region" description="Helical" evidence="6">
    <location>
        <begin position="45"/>
        <end position="63"/>
    </location>
</feature>
<evidence type="ECO:0000256" key="3">
    <source>
        <dbReference type="ARBA" id="ARBA00022692"/>
    </source>
</evidence>
<reference evidence="8" key="1">
    <citation type="journal article" date="2014" name="Int. J. Syst. Evol. Microbiol.">
        <title>Complete genome sequence of Corynebacterium casei LMG S-19264T (=DSM 44701T), isolated from a smear-ripened cheese.</title>
        <authorList>
            <consortium name="US DOE Joint Genome Institute (JGI-PGF)"/>
            <person name="Walter F."/>
            <person name="Albersmeier A."/>
            <person name="Kalinowski J."/>
            <person name="Ruckert C."/>
        </authorList>
    </citation>
    <scope>NUCLEOTIDE SEQUENCE</scope>
    <source>
        <strain evidence="8">CGMCC 1.15725</strain>
    </source>
</reference>
<comment type="caution">
    <text evidence="8">The sequence shown here is derived from an EMBL/GenBank/DDBJ whole genome shotgun (WGS) entry which is preliminary data.</text>
</comment>
<comment type="caution">
    <text evidence="6">Lacks conserved residue(s) required for the propagation of feature annotation.</text>
</comment>
<proteinExistence type="inferred from homology"/>
<protein>
    <recommendedName>
        <fullName evidence="6">TVP38/TMEM64 family membrane protein</fullName>
    </recommendedName>
</protein>
<reference evidence="8" key="2">
    <citation type="submission" date="2020-09" db="EMBL/GenBank/DDBJ databases">
        <authorList>
            <person name="Sun Q."/>
            <person name="Zhou Y."/>
        </authorList>
    </citation>
    <scope>NUCLEOTIDE SEQUENCE</scope>
    <source>
        <strain evidence="8">CGMCC 1.15725</strain>
    </source>
</reference>
<evidence type="ECO:0000313" key="8">
    <source>
        <dbReference type="EMBL" id="GGF23745.1"/>
    </source>
</evidence>
<evidence type="ECO:0000256" key="4">
    <source>
        <dbReference type="ARBA" id="ARBA00022989"/>
    </source>
</evidence>
<dbReference type="Pfam" id="PF09335">
    <property type="entry name" value="VTT_dom"/>
    <property type="match status" value="1"/>
</dbReference>
<evidence type="ECO:0000256" key="6">
    <source>
        <dbReference type="RuleBase" id="RU366058"/>
    </source>
</evidence>
<comment type="subcellular location">
    <subcellularLocation>
        <location evidence="1 6">Cell membrane</location>
        <topology evidence="1 6">Multi-pass membrane protein</topology>
    </subcellularLocation>
</comment>
<dbReference type="InterPro" id="IPR015414">
    <property type="entry name" value="TMEM64"/>
</dbReference>
<dbReference type="Proteomes" id="UP000646365">
    <property type="component" value="Unassembled WGS sequence"/>
</dbReference>
<keyword evidence="4 6" id="KW-1133">Transmembrane helix</keyword>
<organism evidence="8 9">
    <name type="scientific">Aliidongia dinghuensis</name>
    <dbReference type="NCBI Taxonomy" id="1867774"/>
    <lineage>
        <taxon>Bacteria</taxon>
        <taxon>Pseudomonadati</taxon>
        <taxon>Pseudomonadota</taxon>
        <taxon>Alphaproteobacteria</taxon>
        <taxon>Rhodospirillales</taxon>
        <taxon>Dongiaceae</taxon>
        <taxon>Aliidongia</taxon>
    </lineage>
</organism>
<evidence type="ECO:0000259" key="7">
    <source>
        <dbReference type="Pfam" id="PF09335"/>
    </source>
</evidence>